<evidence type="ECO:0000256" key="1">
    <source>
        <dbReference type="SAM" id="Phobius"/>
    </source>
</evidence>
<evidence type="ECO:0000313" key="2">
    <source>
        <dbReference type="EMBL" id="GIY59490.1"/>
    </source>
</evidence>
<feature type="transmembrane region" description="Helical" evidence="1">
    <location>
        <begin position="88"/>
        <end position="107"/>
    </location>
</feature>
<keyword evidence="1" id="KW-0472">Membrane</keyword>
<proteinExistence type="predicted"/>
<name>A0AAV4UPY3_9ARAC</name>
<dbReference type="EMBL" id="BPLQ01011669">
    <property type="protein sequence ID" value="GIY59490.1"/>
    <property type="molecule type" value="Genomic_DNA"/>
</dbReference>
<dbReference type="Proteomes" id="UP001054837">
    <property type="component" value="Unassembled WGS sequence"/>
</dbReference>
<reference evidence="2 3" key="1">
    <citation type="submission" date="2021-06" db="EMBL/GenBank/DDBJ databases">
        <title>Caerostris darwini draft genome.</title>
        <authorList>
            <person name="Kono N."/>
            <person name="Arakawa K."/>
        </authorList>
    </citation>
    <scope>NUCLEOTIDE SEQUENCE [LARGE SCALE GENOMIC DNA]</scope>
</reference>
<dbReference type="AlphaFoldDB" id="A0AAV4UPY3"/>
<comment type="caution">
    <text evidence="2">The sequence shown here is derived from an EMBL/GenBank/DDBJ whole genome shotgun (WGS) entry which is preliminary data.</text>
</comment>
<keyword evidence="3" id="KW-1185">Reference proteome</keyword>
<gene>
    <name evidence="2" type="ORF">CDAR_528681</name>
</gene>
<sequence length="108" mass="11840">MNFMILTEVTVTTGCKLILTWINNLNTGLREDVGSVSTDGMSSFEKILDLMVIMAMSFIDSCTSGFQHSRYAILVPNGEQMTKVQTGIALPASITPFLFLFVVVVILT</sequence>
<accession>A0AAV4UPY3</accession>
<keyword evidence="1" id="KW-1133">Transmembrane helix</keyword>
<evidence type="ECO:0000313" key="3">
    <source>
        <dbReference type="Proteomes" id="UP001054837"/>
    </source>
</evidence>
<organism evidence="2 3">
    <name type="scientific">Caerostris darwini</name>
    <dbReference type="NCBI Taxonomy" id="1538125"/>
    <lineage>
        <taxon>Eukaryota</taxon>
        <taxon>Metazoa</taxon>
        <taxon>Ecdysozoa</taxon>
        <taxon>Arthropoda</taxon>
        <taxon>Chelicerata</taxon>
        <taxon>Arachnida</taxon>
        <taxon>Araneae</taxon>
        <taxon>Araneomorphae</taxon>
        <taxon>Entelegynae</taxon>
        <taxon>Araneoidea</taxon>
        <taxon>Araneidae</taxon>
        <taxon>Caerostris</taxon>
    </lineage>
</organism>
<protein>
    <submittedName>
        <fullName evidence="2">Uncharacterized protein</fullName>
    </submittedName>
</protein>
<keyword evidence="1" id="KW-0812">Transmembrane</keyword>